<evidence type="ECO:0000313" key="3">
    <source>
        <dbReference type="Proteomes" id="UP000199529"/>
    </source>
</evidence>
<name>A0A1H3G4U5_9PSEU</name>
<evidence type="ECO:0000259" key="1">
    <source>
        <dbReference type="PROSITE" id="PS51186"/>
    </source>
</evidence>
<keyword evidence="2" id="KW-0808">Transferase</keyword>
<protein>
    <submittedName>
        <fullName evidence="2">Protein N-acetyltransferase, RimJ/RimL family</fullName>
    </submittedName>
</protein>
<dbReference type="AlphaFoldDB" id="A0A1H3G4U5"/>
<dbReference type="PROSITE" id="PS51186">
    <property type="entry name" value="GNAT"/>
    <property type="match status" value="1"/>
</dbReference>
<sequence>MLVDHFPLVGLRLRTPRLELRLPSPDELSELAELAANGVHDPDAMPFIVPWTDHSPEQVALNVLQHYWRQLGSWTPQNWSLNLTVFCGDGVVGQQSIGARDLAITREVHTGSWLGQRYHGQGIGTEMRAAVLHLAFAGLDVEEAVSAAFEHNVASQAVSRKLGYQPDGLQRRAVRGAVSVEHRLRLTRAAWEWHRAVPVDIEGLSPCLPLLGIDLP</sequence>
<dbReference type="Gene3D" id="3.40.630.30">
    <property type="match status" value="1"/>
</dbReference>
<dbReference type="PANTHER" id="PTHR43441">
    <property type="entry name" value="RIBOSOMAL-PROTEIN-SERINE ACETYLTRANSFERASE"/>
    <property type="match status" value="1"/>
</dbReference>
<accession>A0A1H3G4U5</accession>
<reference evidence="3" key="1">
    <citation type="submission" date="2016-10" db="EMBL/GenBank/DDBJ databases">
        <authorList>
            <person name="Varghese N."/>
            <person name="Submissions S."/>
        </authorList>
    </citation>
    <scope>NUCLEOTIDE SEQUENCE [LARGE SCALE GENOMIC DNA]</scope>
    <source>
        <strain evidence="3">CGMCC 4.3530</strain>
    </source>
</reference>
<dbReference type="EMBL" id="FNOK01000018">
    <property type="protein sequence ID" value="SDX97464.1"/>
    <property type="molecule type" value="Genomic_DNA"/>
</dbReference>
<dbReference type="Proteomes" id="UP000199529">
    <property type="component" value="Unassembled WGS sequence"/>
</dbReference>
<dbReference type="SUPFAM" id="SSF55729">
    <property type="entry name" value="Acyl-CoA N-acyltransferases (Nat)"/>
    <property type="match status" value="1"/>
</dbReference>
<dbReference type="RefSeq" id="WP_093267456.1">
    <property type="nucleotide sequence ID" value="NZ_FNOK01000018.1"/>
</dbReference>
<evidence type="ECO:0000313" key="2">
    <source>
        <dbReference type="EMBL" id="SDX97464.1"/>
    </source>
</evidence>
<dbReference type="GO" id="GO:0008999">
    <property type="term" value="F:protein-N-terminal-alanine acetyltransferase activity"/>
    <property type="evidence" value="ECO:0007669"/>
    <property type="project" value="TreeGrafter"/>
</dbReference>
<dbReference type="InterPro" id="IPR051908">
    <property type="entry name" value="Ribosomal_N-acetyltransferase"/>
</dbReference>
<dbReference type="GO" id="GO:0005737">
    <property type="term" value="C:cytoplasm"/>
    <property type="evidence" value="ECO:0007669"/>
    <property type="project" value="TreeGrafter"/>
</dbReference>
<gene>
    <name evidence="2" type="ORF">SAMN05216215_101819</name>
</gene>
<feature type="domain" description="N-acetyltransferase" evidence="1">
    <location>
        <begin position="18"/>
        <end position="185"/>
    </location>
</feature>
<proteinExistence type="predicted"/>
<dbReference type="PANTHER" id="PTHR43441:SF11">
    <property type="entry name" value="RIBOSOMAL-PROTEIN-SERINE ACETYLTRANSFERASE"/>
    <property type="match status" value="1"/>
</dbReference>
<dbReference type="GO" id="GO:1990189">
    <property type="term" value="F:protein N-terminal-serine acetyltransferase activity"/>
    <property type="evidence" value="ECO:0007669"/>
    <property type="project" value="TreeGrafter"/>
</dbReference>
<keyword evidence="3" id="KW-1185">Reference proteome</keyword>
<dbReference type="InterPro" id="IPR000182">
    <property type="entry name" value="GNAT_dom"/>
</dbReference>
<dbReference type="OrthoDB" id="3466127at2"/>
<organism evidence="2 3">
    <name type="scientific">Saccharopolyspora shandongensis</name>
    <dbReference type="NCBI Taxonomy" id="418495"/>
    <lineage>
        <taxon>Bacteria</taxon>
        <taxon>Bacillati</taxon>
        <taxon>Actinomycetota</taxon>
        <taxon>Actinomycetes</taxon>
        <taxon>Pseudonocardiales</taxon>
        <taxon>Pseudonocardiaceae</taxon>
        <taxon>Saccharopolyspora</taxon>
    </lineage>
</organism>
<dbReference type="STRING" id="418495.SAMN05216215_101819"/>
<dbReference type="Pfam" id="PF13302">
    <property type="entry name" value="Acetyltransf_3"/>
    <property type="match status" value="1"/>
</dbReference>
<dbReference type="InterPro" id="IPR016181">
    <property type="entry name" value="Acyl_CoA_acyltransferase"/>
</dbReference>